<dbReference type="Proteomes" id="UP001183202">
    <property type="component" value="Unassembled WGS sequence"/>
</dbReference>
<proteinExistence type="predicted"/>
<evidence type="ECO:0000259" key="1">
    <source>
        <dbReference type="Pfam" id="PF14062"/>
    </source>
</evidence>
<keyword evidence="3" id="KW-1185">Reference proteome</keyword>
<name>A0ABU2N7C2_9PSEU</name>
<evidence type="ECO:0000313" key="3">
    <source>
        <dbReference type="Proteomes" id="UP001183202"/>
    </source>
</evidence>
<dbReference type="InterPro" id="IPR025349">
    <property type="entry name" value="DUF4253"/>
</dbReference>
<protein>
    <submittedName>
        <fullName evidence="2">DUF4253 domain-containing protein</fullName>
    </submittedName>
</protein>
<dbReference type="EMBL" id="JAVREJ010000005">
    <property type="protein sequence ID" value="MDT0349836.1"/>
    <property type="molecule type" value="Genomic_DNA"/>
</dbReference>
<accession>A0ABU2N7C2</accession>
<feature type="domain" description="DUF4253" evidence="1">
    <location>
        <begin position="132"/>
        <end position="238"/>
    </location>
</feature>
<gene>
    <name evidence="2" type="ORF">RM445_09915</name>
</gene>
<evidence type="ECO:0000313" key="2">
    <source>
        <dbReference type="EMBL" id="MDT0349836.1"/>
    </source>
</evidence>
<dbReference type="Pfam" id="PF14062">
    <property type="entry name" value="DUF4253"/>
    <property type="match status" value="1"/>
</dbReference>
<organism evidence="2 3">
    <name type="scientific">Pseudonocardia charpentierae</name>
    <dbReference type="NCBI Taxonomy" id="3075545"/>
    <lineage>
        <taxon>Bacteria</taxon>
        <taxon>Bacillati</taxon>
        <taxon>Actinomycetota</taxon>
        <taxon>Actinomycetes</taxon>
        <taxon>Pseudonocardiales</taxon>
        <taxon>Pseudonocardiaceae</taxon>
        <taxon>Pseudonocardia</taxon>
    </lineage>
</organism>
<sequence length="239" mass="25452">MTTLHPLPPMRTHGILQVSRAPLPHLESYRRLLLEAPSTKRCPVLLLGHALVSLRSGWDPAPALTELDRRDAAAVLAEGYPGGCVFHTSCLAPFGSSFPGLAAAAPGLQLLSRTEIVEVAVDEAPLAGDPLLALVPVARAADVPVAVGWTGMAGSPHDVVAVSAVLRSWEDRFGATLVGLGHASLELSVAAPPWEPTECLPIAAEHYAFCDDTYRGNPGTLRDYANLLRGSTRWSFWWG</sequence>
<comment type="caution">
    <text evidence="2">The sequence shown here is derived from an EMBL/GenBank/DDBJ whole genome shotgun (WGS) entry which is preliminary data.</text>
</comment>
<reference evidence="3" key="1">
    <citation type="submission" date="2023-07" db="EMBL/GenBank/DDBJ databases">
        <title>30 novel species of actinomycetes from the DSMZ collection.</title>
        <authorList>
            <person name="Nouioui I."/>
        </authorList>
    </citation>
    <scope>NUCLEOTIDE SEQUENCE [LARGE SCALE GENOMIC DNA]</scope>
    <source>
        <strain evidence="3">DSM 45834</strain>
    </source>
</reference>